<keyword evidence="3" id="KW-1185">Reference proteome</keyword>
<gene>
    <name evidence="2" type="ORF">NM961_08865</name>
</gene>
<dbReference type="RefSeq" id="WP_255913767.1">
    <property type="nucleotide sequence ID" value="NZ_JANFQO010000006.1"/>
</dbReference>
<proteinExistence type="predicted"/>
<dbReference type="EMBL" id="JANFQO010000006">
    <property type="protein sequence ID" value="MCQ4164821.1"/>
    <property type="molecule type" value="Genomic_DNA"/>
</dbReference>
<keyword evidence="1" id="KW-0732">Signal</keyword>
<evidence type="ECO:0000313" key="3">
    <source>
        <dbReference type="Proteomes" id="UP001165498"/>
    </source>
</evidence>
<evidence type="ECO:0000313" key="2">
    <source>
        <dbReference type="EMBL" id="MCQ4164821.1"/>
    </source>
</evidence>
<feature type="signal peptide" evidence="1">
    <location>
        <begin position="1"/>
        <end position="24"/>
    </location>
</feature>
<accession>A0ABT1QR87</accession>
<evidence type="ECO:0000256" key="1">
    <source>
        <dbReference type="SAM" id="SignalP"/>
    </source>
</evidence>
<reference evidence="2" key="1">
    <citation type="submission" date="2022-07" db="EMBL/GenBank/DDBJ databases">
        <title>Tahibacter sp., a new gammaproteobacterium isolated from the silt sample collected at pig farm.</title>
        <authorList>
            <person name="Chen H."/>
        </authorList>
    </citation>
    <scope>NUCLEOTIDE SEQUENCE</scope>
    <source>
        <strain evidence="2">P2K</strain>
    </source>
</reference>
<comment type="caution">
    <text evidence="2">The sequence shown here is derived from an EMBL/GenBank/DDBJ whole genome shotgun (WGS) entry which is preliminary data.</text>
</comment>
<feature type="chain" id="PRO_5046665419" evidence="1">
    <location>
        <begin position="25"/>
        <end position="247"/>
    </location>
</feature>
<name>A0ABT1QR87_9GAMM</name>
<dbReference type="Proteomes" id="UP001165498">
    <property type="component" value="Unassembled WGS sequence"/>
</dbReference>
<protein>
    <submittedName>
        <fullName evidence="2">Uncharacterized protein</fullName>
    </submittedName>
</protein>
<sequence>MSRLTVSASLAVLPLVLAAMNSQAAMPLLGSGPPQPDVVLPWADGVPNFNIASNVNCITGQIETRVSGYTGYSLLPPNLTPAVGEVFYTHLVLGHPGNPCTGSAVGIELSLPPGVQTAVSANDPTFCFSRSQTNLFNLGTDPEYGCPTTFPNSANGLRIAPPHGGLGGSGGWGMHQGFWLELLIPLRATTPQLGTNQIVWTINPDIGQFGQVRVGPQVNNIIIFRDDTEGKLLQLTICTVQPIPQGC</sequence>
<organism evidence="2 3">
    <name type="scientific">Tahibacter harae</name>
    <dbReference type="NCBI Taxonomy" id="2963937"/>
    <lineage>
        <taxon>Bacteria</taxon>
        <taxon>Pseudomonadati</taxon>
        <taxon>Pseudomonadota</taxon>
        <taxon>Gammaproteobacteria</taxon>
        <taxon>Lysobacterales</taxon>
        <taxon>Rhodanobacteraceae</taxon>
        <taxon>Tahibacter</taxon>
    </lineage>
</organism>